<feature type="compositionally biased region" description="Low complexity" evidence="1">
    <location>
        <begin position="1"/>
        <end position="17"/>
    </location>
</feature>
<dbReference type="InterPro" id="IPR006127">
    <property type="entry name" value="ZnuA-like"/>
</dbReference>
<feature type="compositionally biased region" description="Basic and acidic residues" evidence="1">
    <location>
        <begin position="81"/>
        <end position="95"/>
    </location>
</feature>
<evidence type="ECO:0000313" key="2">
    <source>
        <dbReference type="EMBL" id="QSP97479.1"/>
    </source>
</evidence>
<feature type="region of interest" description="Disordered" evidence="1">
    <location>
        <begin position="1"/>
        <end position="26"/>
    </location>
</feature>
<dbReference type="SUPFAM" id="SSF50814">
    <property type="entry name" value="Lipocalins"/>
    <property type="match status" value="1"/>
</dbReference>
<organism evidence="2 3">
    <name type="scientific">Bifidobacterium longum subsp. infantis</name>
    <dbReference type="NCBI Taxonomy" id="1682"/>
    <lineage>
        <taxon>Bacteria</taxon>
        <taxon>Bacillati</taxon>
        <taxon>Actinomycetota</taxon>
        <taxon>Actinomycetes</taxon>
        <taxon>Bifidobacteriales</taxon>
        <taxon>Bifidobacteriaceae</taxon>
        <taxon>Bifidobacterium</taxon>
    </lineage>
</organism>
<dbReference type="Gene3D" id="3.40.50.1980">
    <property type="entry name" value="Nitrogenase molybdenum iron protein domain"/>
    <property type="match status" value="1"/>
</dbReference>
<dbReference type="SUPFAM" id="SSF53807">
    <property type="entry name" value="Helical backbone' metal receptor"/>
    <property type="match status" value="1"/>
</dbReference>
<accession>A0AAX1LJR7</accession>
<evidence type="ECO:0000313" key="3">
    <source>
        <dbReference type="Proteomes" id="UP000663618"/>
    </source>
</evidence>
<proteinExistence type="predicted"/>
<dbReference type="InterPro" id="IPR012674">
    <property type="entry name" value="Calycin"/>
</dbReference>
<sequence>MTDPPTSTSSPSPLSFRTPPPAGANRRFMESTASDLARLAKADIVAQRRRLRRLGGKAQLDKKRQTIVNADDLMGVTATDEYEHSHDHAEGEEGHHHHHGATNPHLWFSPEAVLKDAEAINAAYADKAGAGSATAATVQRHFNDSQEETLKEMDNWPTYYPVSMSKEEVATEMPAH</sequence>
<evidence type="ECO:0000256" key="1">
    <source>
        <dbReference type="SAM" id="MobiDB-lite"/>
    </source>
</evidence>
<gene>
    <name evidence="2" type="ORF">BLI009_10990</name>
</gene>
<dbReference type="GO" id="GO:0008270">
    <property type="term" value="F:zinc ion binding"/>
    <property type="evidence" value="ECO:0007669"/>
    <property type="project" value="InterPro"/>
</dbReference>
<dbReference type="Gene3D" id="2.40.128.20">
    <property type="match status" value="1"/>
</dbReference>
<dbReference type="Proteomes" id="UP000663618">
    <property type="component" value="Chromosome"/>
</dbReference>
<name>A0AAX1LJR7_BIFLI</name>
<dbReference type="EMBL" id="CP071248">
    <property type="protein sequence ID" value="QSP97479.1"/>
    <property type="molecule type" value="Genomic_DNA"/>
</dbReference>
<dbReference type="Pfam" id="PF01297">
    <property type="entry name" value="ZnuA"/>
    <property type="match status" value="1"/>
</dbReference>
<reference evidence="2" key="1">
    <citation type="submission" date="2021-03" db="EMBL/GenBank/DDBJ databases">
        <title>Genome sequencing of Bifidobacterium longum subsp. infantis JCM 7009.</title>
        <authorList>
            <person name="Kim J."/>
        </authorList>
    </citation>
    <scope>NUCLEOTIDE SEQUENCE</scope>
    <source>
        <strain evidence="2">JCM 7009</strain>
    </source>
</reference>
<feature type="region of interest" description="Disordered" evidence="1">
    <location>
        <begin position="81"/>
        <end position="103"/>
    </location>
</feature>
<dbReference type="AlphaFoldDB" id="A0AAX1LJR7"/>
<dbReference type="GO" id="GO:0030001">
    <property type="term" value="P:metal ion transport"/>
    <property type="evidence" value="ECO:0007669"/>
    <property type="project" value="InterPro"/>
</dbReference>
<protein>
    <submittedName>
        <fullName evidence="2">ZinT/AdcA family metal-binding protein</fullName>
    </submittedName>
</protein>